<dbReference type="EMBL" id="GBRH01246689">
    <property type="protein sequence ID" value="JAD51206.1"/>
    <property type="molecule type" value="Transcribed_RNA"/>
</dbReference>
<organism evidence="1">
    <name type="scientific">Arundo donax</name>
    <name type="common">Giant reed</name>
    <name type="synonym">Donax arundinaceus</name>
    <dbReference type="NCBI Taxonomy" id="35708"/>
    <lineage>
        <taxon>Eukaryota</taxon>
        <taxon>Viridiplantae</taxon>
        <taxon>Streptophyta</taxon>
        <taxon>Embryophyta</taxon>
        <taxon>Tracheophyta</taxon>
        <taxon>Spermatophyta</taxon>
        <taxon>Magnoliopsida</taxon>
        <taxon>Liliopsida</taxon>
        <taxon>Poales</taxon>
        <taxon>Poaceae</taxon>
        <taxon>PACMAD clade</taxon>
        <taxon>Arundinoideae</taxon>
        <taxon>Arundineae</taxon>
        <taxon>Arundo</taxon>
    </lineage>
</organism>
<dbReference type="AlphaFoldDB" id="A0A0A9AJ77"/>
<sequence>MVDAEELLHALPVTQRRSLLPHPKQKRCTGVS</sequence>
<protein>
    <submittedName>
        <fullName evidence="1">Uncharacterized protein</fullName>
    </submittedName>
</protein>
<proteinExistence type="predicted"/>
<name>A0A0A9AJ77_ARUDO</name>
<evidence type="ECO:0000313" key="1">
    <source>
        <dbReference type="EMBL" id="JAD51206.1"/>
    </source>
</evidence>
<reference evidence="1" key="2">
    <citation type="journal article" date="2015" name="Data Brief">
        <title>Shoot transcriptome of the giant reed, Arundo donax.</title>
        <authorList>
            <person name="Barrero R.A."/>
            <person name="Guerrero F.D."/>
            <person name="Moolhuijzen P."/>
            <person name="Goolsby J.A."/>
            <person name="Tidwell J."/>
            <person name="Bellgard S.E."/>
            <person name="Bellgard M.I."/>
        </authorList>
    </citation>
    <scope>NUCLEOTIDE SEQUENCE</scope>
    <source>
        <tissue evidence="1">Shoot tissue taken approximately 20 cm above the soil surface</tissue>
    </source>
</reference>
<accession>A0A0A9AJ77</accession>
<reference evidence="1" key="1">
    <citation type="submission" date="2014-09" db="EMBL/GenBank/DDBJ databases">
        <authorList>
            <person name="Magalhaes I.L.F."/>
            <person name="Oliveira U."/>
            <person name="Santos F.R."/>
            <person name="Vidigal T.H.D.A."/>
            <person name="Brescovit A.D."/>
            <person name="Santos A.J."/>
        </authorList>
    </citation>
    <scope>NUCLEOTIDE SEQUENCE</scope>
    <source>
        <tissue evidence="1">Shoot tissue taken approximately 20 cm above the soil surface</tissue>
    </source>
</reference>